<dbReference type="Pfam" id="PF02777">
    <property type="entry name" value="Sod_Fe_C"/>
    <property type="match status" value="1"/>
</dbReference>
<dbReference type="Gene3D" id="3.55.40.20">
    <property type="entry name" value="Iron/manganese superoxide dismutase, C-terminal domain"/>
    <property type="match status" value="1"/>
</dbReference>
<feature type="binding site" evidence="8">
    <location>
        <position position="59"/>
    </location>
    <ligand>
        <name>Mn(2+)</name>
        <dbReference type="ChEBI" id="CHEBI:29035"/>
    </ligand>
</feature>
<keyword evidence="4 8" id="KW-0479">Metal-binding</keyword>
<dbReference type="EC" id="1.15.1.1" evidence="3 9"/>
<feature type="binding site" evidence="8">
    <location>
        <position position="209"/>
    </location>
    <ligand>
        <name>Mn(2+)</name>
        <dbReference type="ChEBI" id="CHEBI:29035"/>
    </ligand>
</feature>
<organism evidence="13">
    <name type="scientific">Paelopatides sp. YL-2018</name>
    <dbReference type="NCBI Taxonomy" id="2219783"/>
    <lineage>
        <taxon>Eukaryota</taxon>
        <taxon>Metazoa</taxon>
        <taxon>Echinodermata</taxon>
        <taxon>Eleutherozoa</taxon>
        <taxon>Echinozoa</taxon>
        <taxon>Holothuroidea</taxon>
        <taxon>Aspidochirotacea</taxon>
        <taxon>Aspidochirotida</taxon>
        <taxon>Synallactidae</taxon>
        <taxon>Paelopatides</taxon>
    </lineage>
</organism>
<keyword evidence="10" id="KW-0732">Signal</keyword>
<feature type="domain" description="Manganese/iron superoxide dismutase N-terminal" evidence="11">
    <location>
        <begin position="34"/>
        <end position="127"/>
    </location>
</feature>
<sequence length="255" mass="29289">MLLLRETTFILLTTLIVVVNSKAPYEGLEKFSEKYVFPELEYGYTDLEPYIDEATLRVHHGGHHKGYMKKINAKLEEWREEASDGLSSASLVDIITSIDDVPIKYQKAVEDFGGGFLNHALYFAVMSPNEANETRLPTDALLGDINDSFGSFQQFKDQFTAEALKLFGSGYVWLNQELSSGGRFLLSITTTANQESPLSDGLQPILTLDVWEHAYYLKHQLRRPKHVEDWWKVVDWTQVKKLSDWWQQPSKHEEL</sequence>
<feature type="signal peptide" evidence="10">
    <location>
        <begin position="1"/>
        <end position="21"/>
    </location>
</feature>
<evidence type="ECO:0000256" key="9">
    <source>
        <dbReference type="RuleBase" id="RU000414"/>
    </source>
</evidence>
<proteinExistence type="evidence at transcript level"/>
<keyword evidence="5 9" id="KW-0560">Oxidoreductase</keyword>
<dbReference type="InterPro" id="IPR019832">
    <property type="entry name" value="Mn/Fe_SOD_C"/>
</dbReference>
<dbReference type="SUPFAM" id="SSF54719">
    <property type="entry name" value="Fe,Mn superoxide dismutase (SOD), C-terminal domain"/>
    <property type="match status" value="1"/>
</dbReference>
<dbReference type="PRINTS" id="PR01703">
    <property type="entry name" value="MNSODISMTASE"/>
</dbReference>
<keyword evidence="6" id="KW-0464">Manganese</keyword>
<reference evidence="13" key="1">
    <citation type="journal article" date="2019" name="Mar. Drugs">
        <title>Characteristics of a Novel Manganese Superoxide Dismutase of a Hadal Sea Cucumber (Paelopatides sp.) from the Mariana Trench.</title>
        <authorList>
            <person name="Li Y."/>
            <person name="Kong X."/>
            <person name="Zhang H."/>
        </authorList>
    </citation>
    <scope>NUCLEOTIDE SEQUENCE</scope>
</reference>
<evidence type="ECO:0000256" key="7">
    <source>
        <dbReference type="ARBA" id="ARBA00049204"/>
    </source>
</evidence>
<dbReference type="InterPro" id="IPR036324">
    <property type="entry name" value="Mn/Fe_SOD_N_sf"/>
</dbReference>
<dbReference type="AlphaFoldDB" id="A0A411L1L4"/>
<dbReference type="InterPro" id="IPR036314">
    <property type="entry name" value="SOD_C_sf"/>
</dbReference>
<dbReference type="SUPFAM" id="SSF46609">
    <property type="entry name" value="Fe,Mn superoxide dismutase (SOD), N-terminal domain"/>
    <property type="match status" value="1"/>
</dbReference>
<comment type="function">
    <text evidence="1">Destroys superoxide anion radicals which are normally produced within the cells and which are toxic to biological systems.</text>
</comment>
<evidence type="ECO:0000256" key="5">
    <source>
        <dbReference type="ARBA" id="ARBA00023002"/>
    </source>
</evidence>
<dbReference type="EMBL" id="MK182093">
    <property type="protein sequence ID" value="QBE86209.1"/>
    <property type="molecule type" value="mRNA"/>
</dbReference>
<dbReference type="GO" id="GO:0046872">
    <property type="term" value="F:metal ion binding"/>
    <property type="evidence" value="ECO:0007669"/>
    <property type="project" value="UniProtKB-KW"/>
</dbReference>
<accession>A0A411L1L4</accession>
<protein>
    <recommendedName>
        <fullName evidence="3 9">Superoxide dismutase</fullName>
        <ecNumber evidence="3 9">1.15.1.1</ecNumber>
    </recommendedName>
</protein>
<evidence type="ECO:0000256" key="8">
    <source>
        <dbReference type="PIRSR" id="PIRSR000349-1"/>
    </source>
</evidence>
<name>A0A411L1L4_9ECHN</name>
<evidence type="ECO:0000256" key="3">
    <source>
        <dbReference type="ARBA" id="ARBA00012682"/>
    </source>
</evidence>
<dbReference type="PIRSF" id="PIRSF000349">
    <property type="entry name" value="SODismutase"/>
    <property type="match status" value="1"/>
</dbReference>
<evidence type="ECO:0000256" key="1">
    <source>
        <dbReference type="ARBA" id="ARBA00002170"/>
    </source>
</evidence>
<evidence type="ECO:0000259" key="11">
    <source>
        <dbReference type="Pfam" id="PF00081"/>
    </source>
</evidence>
<dbReference type="PANTHER" id="PTHR43595">
    <property type="entry name" value="37S RIBOSOMAL PROTEIN S26, MITOCHONDRIAL"/>
    <property type="match status" value="1"/>
</dbReference>
<evidence type="ECO:0000313" key="13">
    <source>
        <dbReference type="EMBL" id="QBE86209.1"/>
    </source>
</evidence>
<feature type="chain" id="PRO_5019422693" description="Superoxide dismutase" evidence="10">
    <location>
        <begin position="22"/>
        <end position="255"/>
    </location>
</feature>
<evidence type="ECO:0000256" key="4">
    <source>
        <dbReference type="ARBA" id="ARBA00022723"/>
    </source>
</evidence>
<dbReference type="Gene3D" id="1.10.287.990">
    <property type="entry name" value="Fe,Mn superoxide dismutase (SOD) domain"/>
    <property type="match status" value="1"/>
</dbReference>
<evidence type="ECO:0000256" key="2">
    <source>
        <dbReference type="ARBA" id="ARBA00008714"/>
    </source>
</evidence>
<comment type="similarity">
    <text evidence="2 9">Belongs to the iron/manganese superoxide dismutase family.</text>
</comment>
<dbReference type="InterPro" id="IPR001189">
    <property type="entry name" value="Mn/Fe_SOD"/>
</dbReference>
<evidence type="ECO:0000256" key="10">
    <source>
        <dbReference type="SAM" id="SignalP"/>
    </source>
</evidence>
<comment type="catalytic activity">
    <reaction evidence="7 9">
        <text>2 superoxide + 2 H(+) = H2O2 + O2</text>
        <dbReference type="Rhea" id="RHEA:20696"/>
        <dbReference type="ChEBI" id="CHEBI:15378"/>
        <dbReference type="ChEBI" id="CHEBI:15379"/>
        <dbReference type="ChEBI" id="CHEBI:16240"/>
        <dbReference type="ChEBI" id="CHEBI:18421"/>
        <dbReference type="EC" id="1.15.1.1"/>
    </reaction>
</comment>
<dbReference type="GO" id="GO:0004784">
    <property type="term" value="F:superoxide dismutase activity"/>
    <property type="evidence" value="ECO:0007669"/>
    <property type="project" value="UniProtKB-EC"/>
</dbReference>
<dbReference type="Pfam" id="PF00081">
    <property type="entry name" value="Sod_Fe_N"/>
    <property type="match status" value="1"/>
</dbReference>
<dbReference type="InterPro" id="IPR019831">
    <property type="entry name" value="Mn/Fe_SOD_N"/>
</dbReference>
<dbReference type="PANTHER" id="PTHR43595:SF2">
    <property type="entry name" value="SMALL RIBOSOMAL SUBUNIT PROTEIN MS42"/>
    <property type="match status" value="1"/>
</dbReference>
<dbReference type="GO" id="GO:0005737">
    <property type="term" value="C:cytoplasm"/>
    <property type="evidence" value="ECO:0007669"/>
    <property type="project" value="TreeGrafter"/>
</dbReference>
<comment type="function">
    <text evidence="9">Destroys radicals which are normally produced within the cells and which are toxic to biological systems.</text>
</comment>
<evidence type="ECO:0000256" key="6">
    <source>
        <dbReference type="ARBA" id="ARBA00023211"/>
    </source>
</evidence>
<dbReference type="PROSITE" id="PS00088">
    <property type="entry name" value="SOD_MN"/>
    <property type="match status" value="1"/>
</dbReference>
<evidence type="ECO:0000259" key="12">
    <source>
        <dbReference type="Pfam" id="PF02777"/>
    </source>
</evidence>
<dbReference type="InterPro" id="IPR019833">
    <property type="entry name" value="Mn/Fe_SOD_BS"/>
</dbReference>
<feature type="binding site" evidence="8">
    <location>
        <position position="213"/>
    </location>
    <ligand>
        <name>Mn(2+)</name>
        <dbReference type="ChEBI" id="CHEBI:29035"/>
    </ligand>
</feature>
<feature type="domain" description="Manganese/iron superoxide dismutase C-terminal" evidence="12">
    <location>
        <begin position="138"/>
        <end position="241"/>
    </location>
</feature>
<feature type="binding site" evidence="8">
    <location>
        <position position="119"/>
    </location>
    <ligand>
        <name>Mn(2+)</name>
        <dbReference type="ChEBI" id="CHEBI:29035"/>
    </ligand>
</feature>